<dbReference type="EMBL" id="CAJMWW010000074">
    <property type="protein sequence ID" value="CAE6420460.1"/>
    <property type="molecule type" value="Genomic_DNA"/>
</dbReference>
<dbReference type="PANTHER" id="PTHR33266:SF1">
    <property type="entry name" value="F-BOX DOMAIN-CONTAINING PROTEIN"/>
    <property type="match status" value="1"/>
</dbReference>
<comment type="caution">
    <text evidence="1">The sequence shown here is derived from an EMBL/GenBank/DDBJ whole genome shotgun (WGS) entry which is preliminary data.</text>
</comment>
<sequence>MDTQNSDSRIDAMADQHLRPISRLTSPPSSATYRDTTTNNLDWQIDLAVHEQIRRYRETSEGFTDPTTLGLHDYSPFLHILLSAFRLEPSDVKSCSKYLGNRLDLLTRLQSAYASNKFIELRSLFSPDDFRPAPVKLYDSIPLSRSANNSNKSNDLKDSFELTYEGDLPQLFKNSLNKNARSIARLSAANRAHNKSISIIQSSGMGKSRLVDETSNLLFTIPINLRETITQGALTYPPADANLRAYFDYSGNISDKVMQAEHAIFLSALFDAVAPLAENFKQDMTAVEQAMKWAEWLKEGQTTMSVGSNRRNLYNDVVIEARERLSKVKTVLIEYNTEPEEIPMDIDALPTALKTRLSEDKTTAMEIDTTLMESNATSMTTGPPMKADNLMKTDAAPMGMKTTVTMARSPIKVLLEPGVLYSLFSALGKSWSRLQKALATDDKGHVNDNMCFVYFDEAHGLTKPPPKVGPLCRMSSYHNLCKVLVELCDKPVFFIFLSTNSNLQQLAPSPYDHPSLRVSQGYGIFPAFTELPFDVFVESAMRKLARDKVSLANVCTADIMSRFGRSMWFAHHRLWLNQQQEEGTPVPVQQRVKHIFLFALDKISAHGIEKKYGASGLAAIGTRVGINFDSSTRSSNLMETKLVESHMRVVYAIPEHREYMRTGSPSEPILAEAAGRRLSELDGKIMEAGPKILAESCQKGFIARGERGELCGRLLLTIAHDLAIPKGLDAQDPNYHRPIPVIDFLCALFAKSHRSTVLGATPINSDPSTSLNDPLALGKRFENAYVSFSHFELARDSNVLGASLLQYSLIRGCAIQAKEGQVSIDAVIPIHMGGVTDMITSSTMSAINVQFKNRKDVKYCTVDRSITVPDVGQPVITIVFELGDESLRPARVHAEKLRDGKPQDASDDLHYLLVSRGHGPETFGVVDARTRPWYDIILGTGDVMDDFPRADEPELVDYVKQMMPLRDEHTTKHLTVLDTPATEYHEEFDD</sequence>
<accession>A0A8H3AIP0</accession>
<evidence type="ECO:0000313" key="2">
    <source>
        <dbReference type="Proteomes" id="UP000663841"/>
    </source>
</evidence>
<dbReference type="AlphaFoldDB" id="A0A8H3AIP0"/>
<name>A0A8H3AIP0_9AGAM</name>
<gene>
    <name evidence="1" type="ORF">RDB_LOCUS42664</name>
</gene>
<evidence type="ECO:0000313" key="1">
    <source>
        <dbReference type="EMBL" id="CAE6420460.1"/>
    </source>
</evidence>
<organism evidence="1 2">
    <name type="scientific">Rhizoctonia solani</name>
    <dbReference type="NCBI Taxonomy" id="456999"/>
    <lineage>
        <taxon>Eukaryota</taxon>
        <taxon>Fungi</taxon>
        <taxon>Dikarya</taxon>
        <taxon>Basidiomycota</taxon>
        <taxon>Agaricomycotina</taxon>
        <taxon>Agaricomycetes</taxon>
        <taxon>Cantharellales</taxon>
        <taxon>Ceratobasidiaceae</taxon>
        <taxon>Rhizoctonia</taxon>
    </lineage>
</organism>
<reference evidence="1" key="1">
    <citation type="submission" date="2021-01" db="EMBL/GenBank/DDBJ databases">
        <authorList>
            <person name="Kaushik A."/>
        </authorList>
    </citation>
    <scope>NUCLEOTIDE SEQUENCE</scope>
    <source>
        <strain evidence="1">AG3-T5</strain>
    </source>
</reference>
<dbReference type="Proteomes" id="UP000663841">
    <property type="component" value="Unassembled WGS sequence"/>
</dbReference>
<evidence type="ECO:0008006" key="3">
    <source>
        <dbReference type="Google" id="ProtNLM"/>
    </source>
</evidence>
<dbReference type="PANTHER" id="PTHR33266">
    <property type="entry name" value="CHROMOSOME 15, WHOLE GENOME SHOTGUN SEQUENCE"/>
    <property type="match status" value="1"/>
</dbReference>
<proteinExistence type="predicted"/>
<protein>
    <recommendedName>
        <fullName evidence="3">G2/mitotic-specific cyclin cdc13</fullName>
    </recommendedName>
</protein>